<gene>
    <name evidence="1" type="ORF">DB32_004147</name>
</gene>
<accession>A0A0F6W479</accession>
<protein>
    <submittedName>
        <fullName evidence="1">Uncharacterized protein</fullName>
    </submittedName>
</protein>
<dbReference type="AlphaFoldDB" id="A0A0F6W479"/>
<evidence type="ECO:0000313" key="2">
    <source>
        <dbReference type="Proteomes" id="UP000034883"/>
    </source>
</evidence>
<organism evidence="1 2">
    <name type="scientific">Sandaracinus amylolyticus</name>
    <dbReference type="NCBI Taxonomy" id="927083"/>
    <lineage>
        <taxon>Bacteria</taxon>
        <taxon>Pseudomonadati</taxon>
        <taxon>Myxococcota</taxon>
        <taxon>Polyangia</taxon>
        <taxon>Polyangiales</taxon>
        <taxon>Sandaracinaceae</taxon>
        <taxon>Sandaracinus</taxon>
    </lineage>
</organism>
<dbReference type="Proteomes" id="UP000034883">
    <property type="component" value="Chromosome"/>
</dbReference>
<sequence length="48" mass="5195">MDFGSIEKEGSGFDTFVRDYFHSTDGTATSRLGDAIQTTIASFGTLRS</sequence>
<keyword evidence="2" id="KW-1185">Reference proteome</keyword>
<dbReference type="EMBL" id="CP011125">
    <property type="protein sequence ID" value="AKF06998.1"/>
    <property type="molecule type" value="Genomic_DNA"/>
</dbReference>
<reference evidence="1 2" key="1">
    <citation type="submission" date="2015-03" db="EMBL/GenBank/DDBJ databases">
        <title>Genome assembly of Sandaracinus amylolyticus DSM 53668.</title>
        <authorList>
            <person name="Sharma G."/>
            <person name="Subramanian S."/>
        </authorList>
    </citation>
    <scope>NUCLEOTIDE SEQUENCE [LARGE SCALE GENOMIC DNA]</scope>
    <source>
        <strain evidence="1 2">DSM 53668</strain>
    </source>
</reference>
<name>A0A0F6W479_9BACT</name>
<evidence type="ECO:0000313" key="1">
    <source>
        <dbReference type="EMBL" id="AKF06998.1"/>
    </source>
</evidence>
<dbReference type="KEGG" id="samy:DB32_004147"/>
<proteinExistence type="predicted"/>